<feature type="domain" description="Integrase catalytic" evidence="2">
    <location>
        <begin position="201"/>
        <end position="398"/>
    </location>
</feature>
<dbReference type="OrthoDB" id="5986643at2759"/>
<accession>A0A6H5G5J1</accession>
<dbReference type="InterPro" id="IPR036397">
    <property type="entry name" value="RNaseH_sf"/>
</dbReference>
<evidence type="ECO:0000313" key="4">
    <source>
        <dbReference type="Proteomes" id="UP000479000"/>
    </source>
</evidence>
<evidence type="ECO:0000259" key="2">
    <source>
        <dbReference type="PROSITE" id="PS50994"/>
    </source>
</evidence>
<dbReference type="SUPFAM" id="SSF53098">
    <property type="entry name" value="Ribonuclease H-like"/>
    <property type="match status" value="1"/>
</dbReference>
<proteinExistence type="predicted"/>
<dbReference type="AlphaFoldDB" id="A0A6H5G5J1"/>
<dbReference type="Pfam" id="PF00665">
    <property type="entry name" value="rve"/>
    <property type="match status" value="1"/>
</dbReference>
<name>A0A6H5G5J1_9HEMI</name>
<dbReference type="InterPro" id="IPR001584">
    <property type="entry name" value="Integrase_cat-core"/>
</dbReference>
<keyword evidence="1" id="KW-1133">Transmembrane helix</keyword>
<dbReference type="Pfam" id="PF17921">
    <property type="entry name" value="Integrase_H2C2"/>
    <property type="match status" value="1"/>
</dbReference>
<keyword evidence="4" id="KW-1185">Reference proteome</keyword>
<dbReference type="PANTHER" id="PTHR47331:SF1">
    <property type="entry name" value="GAG-LIKE PROTEIN"/>
    <property type="match status" value="1"/>
</dbReference>
<gene>
    <name evidence="3" type="ORF">NTEN_LOCUS3546</name>
</gene>
<dbReference type="InterPro" id="IPR041588">
    <property type="entry name" value="Integrase_H2C2"/>
</dbReference>
<keyword evidence="1" id="KW-0472">Membrane</keyword>
<organism evidence="3 4">
    <name type="scientific">Nesidiocoris tenuis</name>
    <dbReference type="NCBI Taxonomy" id="355587"/>
    <lineage>
        <taxon>Eukaryota</taxon>
        <taxon>Metazoa</taxon>
        <taxon>Ecdysozoa</taxon>
        <taxon>Arthropoda</taxon>
        <taxon>Hexapoda</taxon>
        <taxon>Insecta</taxon>
        <taxon>Pterygota</taxon>
        <taxon>Neoptera</taxon>
        <taxon>Paraneoptera</taxon>
        <taxon>Hemiptera</taxon>
        <taxon>Heteroptera</taxon>
        <taxon>Panheteroptera</taxon>
        <taxon>Cimicomorpha</taxon>
        <taxon>Miridae</taxon>
        <taxon>Dicyphina</taxon>
        <taxon>Nesidiocoris</taxon>
    </lineage>
</organism>
<evidence type="ECO:0000313" key="3">
    <source>
        <dbReference type="EMBL" id="CAA9997222.1"/>
    </source>
</evidence>
<dbReference type="EMBL" id="CADCXU010005584">
    <property type="protein sequence ID" value="CAA9997222.1"/>
    <property type="molecule type" value="Genomic_DNA"/>
</dbReference>
<feature type="transmembrane region" description="Helical" evidence="1">
    <location>
        <begin position="517"/>
        <end position="535"/>
    </location>
</feature>
<keyword evidence="1" id="KW-0812">Transmembrane</keyword>
<protein>
    <recommendedName>
        <fullName evidence="2">Integrase catalytic domain-containing protein</fullName>
    </recommendedName>
</protein>
<dbReference type="Gene3D" id="3.30.420.10">
    <property type="entry name" value="Ribonuclease H-like superfamily/Ribonuclease H"/>
    <property type="match status" value="1"/>
</dbReference>
<dbReference type="Pfam" id="PF18701">
    <property type="entry name" value="DUF5641"/>
    <property type="match status" value="1"/>
</dbReference>
<dbReference type="PROSITE" id="PS50994">
    <property type="entry name" value="INTEGRASE"/>
    <property type="match status" value="1"/>
</dbReference>
<dbReference type="Proteomes" id="UP000479000">
    <property type="component" value="Unassembled WGS sequence"/>
</dbReference>
<dbReference type="GO" id="GO:0003676">
    <property type="term" value="F:nucleic acid binding"/>
    <property type="evidence" value="ECO:0007669"/>
    <property type="project" value="InterPro"/>
</dbReference>
<evidence type="ECO:0000256" key="1">
    <source>
        <dbReference type="SAM" id="Phobius"/>
    </source>
</evidence>
<dbReference type="PANTHER" id="PTHR47331">
    <property type="entry name" value="PHD-TYPE DOMAIN-CONTAINING PROTEIN"/>
    <property type="match status" value="1"/>
</dbReference>
<sequence>MKLGSLRQLGRVLSNLTKGNQNRKLVVVHRRKKMKTFLLRYFKYLRDPHADSLLTGGLTTDELKLAVIRLVRVVQSQVFSSEIKLLSEGKLIASKFRKLNPFLDDDSIIRVGGRLKHAPIPSDQKHPMLLPKAHHFTHLVVDHFHLKYLHAGPLLVQSLIRAEFWIVNSREVIRNRLSRCVTCFKTKPKEQEHLMGDLPTSRLEPISAFYRCSCDYGGPYRIKASSLRNAKVTKAYICLFVCFTTRAIHLELVSDLTTDAFIAALRRFVGRRGSVSKIQSDCGTNFVGAKHKLEDWSKFVSSKQHNSQVEKCLAEEGITWKLCAPGSPHLNGLAEAGIKSIKTHLTKVIGEQTLTYEEFYTILTQIEAVVNSRPITQVSSDPNDLQALTPGHFLMQRPAFALVGPEPENLNITKRWKLVQKLLHSFWDRWRKDYLGGLQTRSKWTKEFNNLKVDDLVIMKEPNLSPSQWKMARITKVLPGEDGIVRVAEVKTAQGTLLVRSVNCAHYPSLNIVVIIWYWWCWFSTIENFCFFPFFRGLPSILREVSLNAPLGVKSVILFLLSRVGSSIPAIVYFIFFRLSTPIPKTLLNRNDH</sequence>
<reference evidence="3 4" key="1">
    <citation type="submission" date="2020-02" db="EMBL/GenBank/DDBJ databases">
        <authorList>
            <person name="Ferguson B K."/>
        </authorList>
    </citation>
    <scope>NUCLEOTIDE SEQUENCE [LARGE SCALE GENOMIC DNA]</scope>
</reference>
<feature type="transmembrane region" description="Helical" evidence="1">
    <location>
        <begin position="556"/>
        <end position="576"/>
    </location>
</feature>
<dbReference type="GO" id="GO:0015074">
    <property type="term" value="P:DNA integration"/>
    <property type="evidence" value="ECO:0007669"/>
    <property type="project" value="InterPro"/>
</dbReference>
<dbReference type="InterPro" id="IPR012337">
    <property type="entry name" value="RNaseH-like_sf"/>
</dbReference>
<dbReference type="InterPro" id="IPR040676">
    <property type="entry name" value="DUF5641"/>
</dbReference>